<name>A0A8K0L7I3_9PEZI</name>
<dbReference type="PANTHER" id="PTHR43639">
    <property type="entry name" value="OXIDOREDUCTASE, SHORT-CHAIN DEHYDROGENASE/REDUCTASE FAMILY (AFU_ORTHOLOGUE AFUA_5G02870)"/>
    <property type="match status" value="1"/>
</dbReference>
<proteinExistence type="inferred from homology"/>
<comment type="caution">
    <text evidence="4">The sequence shown here is derived from an EMBL/GenBank/DDBJ whole genome shotgun (WGS) entry which is preliminary data.</text>
</comment>
<keyword evidence="2" id="KW-0521">NADP</keyword>
<organism evidence="4 5">
    <name type="scientific">Elsinoe batatas</name>
    <dbReference type="NCBI Taxonomy" id="2601811"/>
    <lineage>
        <taxon>Eukaryota</taxon>
        <taxon>Fungi</taxon>
        <taxon>Dikarya</taxon>
        <taxon>Ascomycota</taxon>
        <taxon>Pezizomycotina</taxon>
        <taxon>Dothideomycetes</taxon>
        <taxon>Dothideomycetidae</taxon>
        <taxon>Myriangiales</taxon>
        <taxon>Elsinoaceae</taxon>
        <taxon>Elsinoe</taxon>
    </lineage>
</organism>
<accession>A0A8K0L7I3</accession>
<dbReference type="InterPro" id="IPR020904">
    <property type="entry name" value="Sc_DH/Rdtase_CS"/>
</dbReference>
<dbReference type="Pfam" id="PF13561">
    <property type="entry name" value="adh_short_C2"/>
    <property type="match status" value="1"/>
</dbReference>
<keyword evidence="3" id="KW-0560">Oxidoreductase</keyword>
<dbReference type="EMBL" id="JAESVG020000002">
    <property type="protein sequence ID" value="KAG8630260.1"/>
    <property type="molecule type" value="Genomic_DNA"/>
</dbReference>
<dbReference type="SUPFAM" id="SSF51735">
    <property type="entry name" value="NAD(P)-binding Rossmann-fold domains"/>
    <property type="match status" value="1"/>
</dbReference>
<reference evidence="4" key="1">
    <citation type="submission" date="2021-07" db="EMBL/GenBank/DDBJ databases">
        <title>Elsinoe batatas strain:CRI-CJ2 Genome sequencing and assembly.</title>
        <authorList>
            <person name="Huang L."/>
        </authorList>
    </citation>
    <scope>NUCLEOTIDE SEQUENCE</scope>
    <source>
        <strain evidence="4">CRI-CJ2</strain>
    </source>
</reference>
<evidence type="ECO:0000256" key="3">
    <source>
        <dbReference type="ARBA" id="ARBA00023002"/>
    </source>
</evidence>
<evidence type="ECO:0000313" key="4">
    <source>
        <dbReference type="EMBL" id="KAG8630260.1"/>
    </source>
</evidence>
<protein>
    <submittedName>
        <fullName evidence="4">Uncharacterized protein</fullName>
    </submittedName>
</protein>
<comment type="similarity">
    <text evidence="1">Belongs to the short-chain dehydrogenases/reductases (SDR) family.</text>
</comment>
<evidence type="ECO:0000256" key="1">
    <source>
        <dbReference type="ARBA" id="ARBA00006484"/>
    </source>
</evidence>
<dbReference type="PANTHER" id="PTHR43639:SF1">
    <property type="entry name" value="SHORT-CHAIN DEHYDROGENASE_REDUCTASE FAMILY PROTEIN"/>
    <property type="match status" value="1"/>
</dbReference>
<dbReference type="InterPro" id="IPR036291">
    <property type="entry name" value="NAD(P)-bd_dom_sf"/>
</dbReference>
<evidence type="ECO:0000313" key="5">
    <source>
        <dbReference type="Proteomes" id="UP000809789"/>
    </source>
</evidence>
<dbReference type="PRINTS" id="PR00081">
    <property type="entry name" value="GDHRDH"/>
</dbReference>
<dbReference type="InterPro" id="IPR002347">
    <property type="entry name" value="SDR_fam"/>
</dbReference>
<dbReference type="GO" id="GO:0016491">
    <property type="term" value="F:oxidoreductase activity"/>
    <property type="evidence" value="ECO:0007669"/>
    <property type="project" value="UniProtKB-KW"/>
</dbReference>
<sequence length="272" mass="29003">MSPTPVLVPTASLHGKVALITGSSRGIGRGTALELARRGCSIIINYARSATSAASTVKEIQQIGQSTGADAFAIQADLSRVSEIKRLFEEGKAHFGKIDIVFSNSGAESFEPTEEITEVQYDYIFGLNTKAQFFVGKYAYESLEEGGRVVLMSSLAAGNLGVKDHALYNASKLAVQGIVKAFATDFGKRGITVNAVAPGGVKSDMFWENCWRYIPGGSADWPQEKIEGLVAGRTPLGRCAEPEDIARVVAFLVSDDGRWVNGQTITATGGYP</sequence>
<keyword evidence="5" id="KW-1185">Reference proteome</keyword>
<dbReference type="PRINTS" id="PR00080">
    <property type="entry name" value="SDRFAMILY"/>
</dbReference>
<dbReference type="FunFam" id="3.40.50.720:FF:000084">
    <property type="entry name" value="Short-chain dehydrogenase reductase"/>
    <property type="match status" value="1"/>
</dbReference>
<dbReference type="Proteomes" id="UP000809789">
    <property type="component" value="Unassembled WGS sequence"/>
</dbReference>
<dbReference type="OrthoDB" id="47007at2759"/>
<gene>
    <name evidence="4" type="ORF">KVT40_001879</name>
</gene>
<dbReference type="AlphaFoldDB" id="A0A8K0L7I3"/>
<dbReference type="Gene3D" id="3.40.50.720">
    <property type="entry name" value="NAD(P)-binding Rossmann-like Domain"/>
    <property type="match status" value="1"/>
</dbReference>
<dbReference type="PROSITE" id="PS00061">
    <property type="entry name" value="ADH_SHORT"/>
    <property type="match status" value="1"/>
</dbReference>
<evidence type="ECO:0000256" key="2">
    <source>
        <dbReference type="ARBA" id="ARBA00022857"/>
    </source>
</evidence>